<evidence type="ECO:0000313" key="4">
    <source>
        <dbReference type="Proteomes" id="UP000257123"/>
    </source>
</evidence>
<dbReference type="Proteomes" id="UP000257123">
    <property type="component" value="Unassembled WGS sequence"/>
</dbReference>
<sequence length="108" mass="12115">MATEVIELKCKEARELVDHVASVYKFCVKTGYKTPACKAVQVLEAIWRLRHKGEVALTAEALGLDHRHIPFLFRLQQKYGAAAAWEDAVVGAAVLAYEVSMRQFLRAL</sequence>
<organism evidence="1 4">
    <name type="scientific">Pyrobaculum aerophilum</name>
    <dbReference type="NCBI Taxonomy" id="13773"/>
    <lineage>
        <taxon>Archaea</taxon>
        <taxon>Thermoproteota</taxon>
        <taxon>Thermoprotei</taxon>
        <taxon>Thermoproteales</taxon>
        <taxon>Thermoproteaceae</taxon>
        <taxon>Pyrobaculum</taxon>
    </lineage>
</organism>
<evidence type="ECO:0000313" key="3">
    <source>
        <dbReference type="Proteomes" id="UP000256877"/>
    </source>
</evidence>
<dbReference type="AlphaFoldDB" id="A0A371QX49"/>
<dbReference type="EMBL" id="NMUF01000035">
    <property type="protein sequence ID" value="RFA96743.1"/>
    <property type="molecule type" value="Genomic_DNA"/>
</dbReference>
<reference evidence="3 4" key="1">
    <citation type="submission" date="2017-07" db="EMBL/GenBank/DDBJ databases">
        <title>Draft genome sequence of aerobic hyperthermophilic archaea, Pyrobaculum aerophilum YKB31 and YKB32.</title>
        <authorList>
            <person name="Mochizuki T."/>
            <person name="Berliner A.J."/>
            <person name="Yoshida-Takashima Y."/>
            <person name="Takaki Y."/>
            <person name="Nunoura T."/>
            <person name="Takai K."/>
        </authorList>
    </citation>
    <scope>NUCLEOTIDE SEQUENCE [LARGE SCALE GENOMIC DNA]</scope>
    <source>
        <strain evidence="1 4">YKB31</strain>
        <strain evidence="2 3">YKB32</strain>
    </source>
</reference>
<evidence type="ECO:0000313" key="1">
    <source>
        <dbReference type="EMBL" id="RFA95030.1"/>
    </source>
</evidence>
<evidence type="ECO:0000313" key="2">
    <source>
        <dbReference type="EMBL" id="RFA96743.1"/>
    </source>
</evidence>
<gene>
    <name evidence="1" type="ORF">CGL51_08585</name>
    <name evidence="2" type="ORF">CGL52_10615</name>
</gene>
<dbReference type="EMBL" id="NMUE01000027">
    <property type="protein sequence ID" value="RFA95030.1"/>
    <property type="molecule type" value="Genomic_DNA"/>
</dbReference>
<protein>
    <submittedName>
        <fullName evidence="1">Uncharacterized protein</fullName>
    </submittedName>
</protein>
<proteinExistence type="predicted"/>
<comment type="caution">
    <text evidence="1">The sequence shown here is derived from an EMBL/GenBank/DDBJ whole genome shotgun (WGS) entry which is preliminary data.</text>
</comment>
<name>A0A371QX49_9CREN</name>
<accession>A0A371QX49</accession>
<dbReference type="Proteomes" id="UP000256877">
    <property type="component" value="Unassembled WGS sequence"/>
</dbReference>
<dbReference type="RefSeq" id="WP_116421427.1">
    <property type="nucleotide sequence ID" value="NZ_NMUE01000027.1"/>
</dbReference>